<dbReference type="Pfam" id="PF05065">
    <property type="entry name" value="Phage_capsid"/>
    <property type="match status" value="1"/>
</dbReference>
<keyword evidence="2" id="KW-1188">Viral release from host cell</keyword>
<name>A0A410MAS4_9BACI</name>
<dbReference type="GO" id="GO:0008233">
    <property type="term" value="F:peptidase activity"/>
    <property type="evidence" value="ECO:0007669"/>
    <property type="project" value="UniProtKB-KW"/>
</dbReference>
<dbReference type="Proteomes" id="UP000287756">
    <property type="component" value="Chromosome"/>
</dbReference>
<evidence type="ECO:0000259" key="5">
    <source>
        <dbReference type="Pfam" id="PF04586"/>
    </source>
</evidence>
<feature type="domain" description="Prohead serine protease" evidence="5">
    <location>
        <begin position="13"/>
        <end position="168"/>
    </location>
</feature>
<dbReference type="RefSeq" id="WP_128523901.1">
    <property type="nucleotide sequence ID" value="NZ_CP026118.1"/>
</dbReference>
<keyword evidence="4" id="KW-0378">Hydrolase</keyword>
<dbReference type="NCBIfam" id="TIGR01543">
    <property type="entry name" value="proheadase_HK97"/>
    <property type="match status" value="1"/>
</dbReference>
<sequence length="497" mass="54862">MKMEIRDTQTTLSSNGDLVVSGYVNKPGQLSEILGVTQKFREKIAPGAFQKAIENRSKEIDFLAEHDSKKVLSSTRNDSLTLREEQEGLYMDATISQTSWGRDYYQLITDGLIGSMSFGFRSIRDSWSMEDGLHIRTVHELELYEISAVKDPAYSQSMISARNIDLVKDIEIPKEKEFSLNRNAEYYDNNQEERGEQFMKKMETRTNEFESILRGETRALQTTTSGAALIPENTHNDIVLKMEEISPVFAKARKLNSVAGTLRVTREDDSVTAGFFGEGQEILESAIGFKQVDSKQKRVGAALTLSNQLFNDSAVNIADYSKNLLARRAGKTVEKSILVGLGGDEFAGIVPDADVQSVDVVGTATLEDLQELYLKVHPEFLTGGSFIMSRDFFNQIAKLKDANGHYYVQMGTVNGKIQYVLFGMPVDVTDALPAATPAVFGNIAEAYAVMIKQEAGIQEIVDSGLALKGAKLYVYDAFMDGAVVNPAAIVKLNVAQA</sequence>
<dbReference type="InterPro" id="IPR054612">
    <property type="entry name" value="Phage_capsid-like_C"/>
</dbReference>
<keyword evidence="3" id="KW-0645">Protease</keyword>
<comment type="subcellular location">
    <subcellularLocation>
        <location evidence="1">Virion</location>
    </subcellularLocation>
</comment>
<dbReference type="AlphaFoldDB" id="A0A410MAS4"/>
<dbReference type="EMBL" id="CP026118">
    <property type="protein sequence ID" value="QAS51829.1"/>
    <property type="molecule type" value="Genomic_DNA"/>
</dbReference>
<accession>A0A410MAS4</accession>
<dbReference type="Pfam" id="PF04586">
    <property type="entry name" value="Peptidase_S78"/>
    <property type="match status" value="1"/>
</dbReference>
<reference evidence="7 8" key="1">
    <citation type="submission" date="2018-01" db="EMBL/GenBank/DDBJ databases">
        <title>The whole genome sequencing and assembly of Halobacillus litoralis ERB031 strain.</title>
        <authorList>
            <person name="Lee S.-J."/>
            <person name="Park M.-K."/>
            <person name="Kim J.-Y."/>
            <person name="Lee Y.-J."/>
            <person name="Yi H."/>
            <person name="Bahn Y.-S."/>
            <person name="Kim J.F."/>
            <person name="Lee D.-W."/>
        </authorList>
    </citation>
    <scope>NUCLEOTIDE SEQUENCE [LARGE SCALE GENOMIC DNA]</scope>
    <source>
        <strain evidence="7 8">ERB 031</strain>
    </source>
</reference>
<dbReference type="NCBIfam" id="TIGR01554">
    <property type="entry name" value="major_cap_HK97"/>
    <property type="match status" value="1"/>
</dbReference>
<dbReference type="InterPro" id="IPR006433">
    <property type="entry name" value="Prohead_protease"/>
</dbReference>
<proteinExistence type="predicted"/>
<dbReference type="SUPFAM" id="SSF56563">
    <property type="entry name" value="Major capsid protein gp5"/>
    <property type="match status" value="1"/>
</dbReference>
<dbReference type="KEGG" id="hli:HLI_06060"/>
<evidence type="ECO:0000313" key="7">
    <source>
        <dbReference type="EMBL" id="QAS51829.1"/>
    </source>
</evidence>
<dbReference type="Gene3D" id="3.30.2320.10">
    <property type="entry name" value="hypothetical protein PF0899 domain"/>
    <property type="match status" value="1"/>
</dbReference>
<feature type="domain" description="Phage capsid-like C-terminal" evidence="6">
    <location>
        <begin position="226"/>
        <end position="493"/>
    </location>
</feature>
<evidence type="ECO:0000313" key="8">
    <source>
        <dbReference type="Proteomes" id="UP000287756"/>
    </source>
</evidence>
<protein>
    <submittedName>
        <fullName evidence="7">Phage major capsid protein</fullName>
    </submittedName>
</protein>
<evidence type="ECO:0000256" key="3">
    <source>
        <dbReference type="ARBA" id="ARBA00022670"/>
    </source>
</evidence>
<dbReference type="InterPro" id="IPR054613">
    <property type="entry name" value="Peptidase_S78_dom"/>
</dbReference>
<organism evidence="7 8">
    <name type="scientific">Halobacillus litoralis</name>
    <dbReference type="NCBI Taxonomy" id="45668"/>
    <lineage>
        <taxon>Bacteria</taxon>
        <taxon>Bacillati</taxon>
        <taxon>Bacillota</taxon>
        <taxon>Bacilli</taxon>
        <taxon>Bacillales</taxon>
        <taxon>Bacillaceae</taxon>
        <taxon>Halobacillus</taxon>
    </lineage>
</organism>
<dbReference type="InterPro" id="IPR024455">
    <property type="entry name" value="Phage_capsid"/>
</dbReference>
<evidence type="ECO:0000256" key="2">
    <source>
        <dbReference type="ARBA" id="ARBA00022612"/>
    </source>
</evidence>
<gene>
    <name evidence="7" type="ORF">HLI_06060</name>
</gene>
<evidence type="ECO:0000256" key="4">
    <source>
        <dbReference type="ARBA" id="ARBA00022801"/>
    </source>
</evidence>
<dbReference type="GO" id="GO:0006508">
    <property type="term" value="P:proteolysis"/>
    <property type="evidence" value="ECO:0007669"/>
    <property type="project" value="UniProtKB-KW"/>
</dbReference>
<dbReference type="OrthoDB" id="64791at2"/>
<evidence type="ECO:0000256" key="1">
    <source>
        <dbReference type="ARBA" id="ARBA00004328"/>
    </source>
</evidence>
<evidence type="ECO:0000259" key="6">
    <source>
        <dbReference type="Pfam" id="PF05065"/>
    </source>
</evidence>